<dbReference type="EMBL" id="UINC01018221">
    <property type="protein sequence ID" value="SVA76337.1"/>
    <property type="molecule type" value="Genomic_DNA"/>
</dbReference>
<dbReference type="PROSITE" id="PS51318">
    <property type="entry name" value="TAT"/>
    <property type="match status" value="1"/>
</dbReference>
<organism evidence="1">
    <name type="scientific">marine metagenome</name>
    <dbReference type="NCBI Taxonomy" id="408172"/>
    <lineage>
        <taxon>unclassified sequences</taxon>
        <taxon>metagenomes</taxon>
        <taxon>ecological metagenomes</taxon>
    </lineage>
</organism>
<dbReference type="AlphaFoldDB" id="A0A381YIR6"/>
<dbReference type="InterPro" id="IPR006311">
    <property type="entry name" value="TAT_signal"/>
</dbReference>
<evidence type="ECO:0008006" key="2">
    <source>
        <dbReference type="Google" id="ProtNLM"/>
    </source>
</evidence>
<evidence type="ECO:0000313" key="1">
    <source>
        <dbReference type="EMBL" id="SVA76337.1"/>
    </source>
</evidence>
<dbReference type="Pfam" id="PF07586">
    <property type="entry name" value="HXXSHH"/>
    <property type="match status" value="1"/>
</dbReference>
<proteinExistence type="predicted"/>
<sequence length="439" mass="49813">MKNKFSVSRRHFLHGLGATCFLPRLNAMPASAGPSKRICAMFHPFGVSLPLGIGKRQRGNKEELKKWQWFPEKPGRLDQLKLADSFKSLEEVKDQFSILGGLSHPQCRWMAHSMGDIYLTGAAYTQARYNHQSMDQVAADHLGKSTRLKSLVLSAGGTVGVRKRIMTLSWDGSGNPIPAINSPRNAFEMLFVGNAKISKEDQLKRLYNQKKIVDVILQDYKSLQRKLGKQDLAKMDEYLTAVNELETKIMKIEKFSNKALPKVDRTVDDYKHLKECAPEEYYDMMYDLIYLAFETNQTNVASFMIGSEESGDLMAYFSARQVKGNIHKFTHTNKFEQLGLWDQFLLARFRTFLDKMSKSRGEHGSLLDNTIVLHGCATSTLHWCEHYPTIIAGGKNLGYKHGHYHEFPSSVPFSNLFVSMLDSAGVPIKKYHDSTGRIE</sequence>
<dbReference type="InterPro" id="IPR011447">
    <property type="entry name" value="DUF1552"/>
</dbReference>
<accession>A0A381YIR6</accession>
<protein>
    <recommendedName>
        <fullName evidence="2">DUF1552 domain-containing protein</fullName>
    </recommendedName>
</protein>
<feature type="non-terminal residue" evidence="1">
    <location>
        <position position="439"/>
    </location>
</feature>
<reference evidence="1" key="1">
    <citation type="submission" date="2018-05" db="EMBL/GenBank/DDBJ databases">
        <authorList>
            <person name="Lanie J.A."/>
            <person name="Ng W.-L."/>
            <person name="Kazmierczak K.M."/>
            <person name="Andrzejewski T.M."/>
            <person name="Davidsen T.M."/>
            <person name="Wayne K.J."/>
            <person name="Tettelin H."/>
            <person name="Glass J.I."/>
            <person name="Rusch D."/>
            <person name="Podicherti R."/>
            <person name="Tsui H.-C.T."/>
            <person name="Winkler M.E."/>
        </authorList>
    </citation>
    <scope>NUCLEOTIDE SEQUENCE</scope>
</reference>
<gene>
    <name evidence="1" type="ORF">METZ01_LOCUS129191</name>
</gene>
<name>A0A381YIR6_9ZZZZ</name>